<feature type="repeat" description="PPR" evidence="2">
    <location>
        <begin position="74"/>
        <end position="108"/>
    </location>
</feature>
<dbReference type="Pfam" id="PF13041">
    <property type="entry name" value="PPR_2"/>
    <property type="match status" value="3"/>
</dbReference>
<dbReference type="NCBIfam" id="TIGR00756">
    <property type="entry name" value="PPR"/>
    <property type="match status" value="4"/>
</dbReference>
<dbReference type="AlphaFoldDB" id="A0A059A3I8"/>
<name>A0A059A3I8_EUCGR</name>
<evidence type="ECO:0008006" key="4">
    <source>
        <dbReference type="Google" id="ProtNLM"/>
    </source>
</evidence>
<dbReference type="PANTHER" id="PTHR47926">
    <property type="entry name" value="PENTATRICOPEPTIDE REPEAT-CONTAINING PROTEIN"/>
    <property type="match status" value="1"/>
</dbReference>
<dbReference type="GO" id="GO:0009451">
    <property type="term" value="P:RNA modification"/>
    <property type="evidence" value="ECO:0007669"/>
    <property type="project" value="InterPro"/>
</dbReference>
<protein>
    <recommendedName>
        <fullName evidence="4">Pentatricopeptide repeat-containing protein</fullName>
    </recommendedName>
</protein>
<evidence type="ECO:0000313" key="3">
    <source>
        <dbReference type="EMBL" id="KCW48246.1"/>
    </source>
</evidence>
<dbReference type="GO" id="GO:0099402">
    <property type="term" value="P:plant organ development"/>
    <property type="evidence" value="ECO:0007669"/>
    <property type="project" value="UniProtKB-ARBA"/>
</dbReference>
<dbReference type="Gramene" id="KCW48246">
    <property type="protein sequence ID" value="KCW48246"/>
    <property type="gene ID" value="EUGRSUZ_K01973"/>
</dbReference>
<dbReference type="eggNOG" id="KOG4197">
    <property type="taxonomic scope" value="Eukaryota"/>
</dbReference>
<feature type="repeat" description="PPR" evidence="2">
    <location>
        <begin position="660"/>
        <end position="694"/>
    </location>
</feature>
<feature type="repeat" description="PPR" evidence="2">
    <location>
        <begin position="177"/>
        <end position="211"/>
    </location>
</feature>
<dbReference type="FunFam" id="1.25.40.10:FF:000343">
    <property type="entry name" value="Pentatricopeptide repeat-containing protein At3g58590"/>
    <property type="match status" value="1"/>
</dbReference>
<accession>A0A059A3I8</accession>
<dbReference type="PANTHER" id="PTHR47926:SF343">
    <property type="entry name" value="PENTACOTRIPEPTIDE-REPEAT REGION OF PRORP DOMAIN-CONTAINING PROTEIN"/>
    <property type="match status" value="1"/>
</dbReference>
<evidence type="ECO:0000256" key="1">
    <source>
        <dbReference type="ARBA" id="ARBA00022737"/>
    </source>
</evidence>
<proteinExistence type="predicted"/>
<keyword evidence="1" id="KW-0677">Repeat</keyword>
<dbReference type="PROSITE" id="PS51375">
    <property type="entry name" value="PPR"/>
    <property type="match status" value="5"/>
</dbReference>
<dbReference type="InterPro" id="IPR046848">
    <property type="entry name" value="E_motif"/>
</dbReference>
<dbReference type="Pfam" id="PF20431">
    <property type="entry name" value="E_motif"/>
    <property type="match status" value="1"/>
</dbReference>
<feature type="repeat" description="PPR" evidence="2">
    <location>
        <begin position="358"/>
        <end position="392"/>
    </location>
</feature>
<evidence type="ECO:0000256" key="2">
    <source>
        <dbReference type="PROSITE-ProRule" id="PRU00708"/>
    </source>
</evidence>
<organism evidence="3">
    <name type="scientific">Eucalyptus grandis</name>
    <name type="common">Flooded gum</name>
    <dbReference type="NCBI Taxonomy" id="71139"/>
    <lineage>
        <taxon>Eukaryota</taxon>
        <taxon>Viridiplantae</taxon>
        <taxon>Streptophyta</taxon>
        <taxon>Embryophyta</taxon>
        <taxon>Tracheophyta</taxon>
        <taxon>Spermatophyta</taxon>
        <taxon>Magnoliopsida</taxon>
        <taxon>eudicotyledons</taxon>
        <taxon>Gunneridae</taxon>
        <taxon>Pentapetalae</taxon>
        <taxon>rosids</taxon>
        <taxon>malvids</taxon>
        <taxon>Myrtales</taxon>
        <taxon>Myrtaceae</taxon>
        <taxon>Myrtoideae</taxon>
        <taxon>Eucalypteae</taxon>
        <taxon>Eucalyptus</taxon>
    </lineage>
</organism>
<dbReference type="InterPro" id="IPR011990">
    <property type="entry name" value="TPR-like_helical_dom_sf"/>
</dbReference>
<dbReference type="EMBL" id="KK198763">
    <property type="protein sequence ID" value="KCW48246.1"/>
    <property type="molecule type" value="Genomic_DNA"/>
</dbReference>
<dbReference type="OMA" id="PECSHAN"/>
<dbReference type="InParanoid" id="A0A059A3I8"/>
<dbReference type="InterPro" id="IPR002885">
    <property type="entry name" value="PPR_rpt"/>
</dbReference>
<dbReference type="GO" id="GO:0003723">
    <property type="term" value="F:RNA binding"/>
    <property type="evidence" value="ECO:0007669"/>
    <property type="project" value="InterPro"/>
</dbReference>
<dbReference type="Pfam" id="PF01535">
    <property type="entry name" value="PPR"/>
    <property type="match status" value="4"/>
</dbReference>
<dbReference type="FunFam" id="1.25.40.10:FF:000073">
    <property type="entry name" value="Pentatricopeptide repeat-containing protein chloroplastic"/>
    <property type="match status" value="1"/>
</dbReference>
<dbReference type="FunCoup" id="A0A059A3I8">
    <property type="interactions" value="283"/>
</dbReference>
<dbReference type="Gene3D" id="1.25.40.10">
    <property type="entry name" value="Tetratricopeptide repeat domain"/>
    <property type="match status" value="5"/>
</dbReference>
<sequence length="724" mass="79772">MQLRSTSSYAHLLTLLRSCIDARSYPTGKLLHARVLRLGLLHATFLCNRLVELYAACGATRDACSAFDATPRKDVYTWNAILGAYCKAGELQSARRLFDAMPERNCFSWNNVISSLVRNGACSALLDVEVGRGSHGLAVKIGLEKNIYVGNALLCMYAKCGRIEDAIRAFRDLPDPNEVSFTAMMHGLVQTDRVTEAVEMFRLMCRQGMHIDAISLSSVLGVCSSGGYDESSLDSCGGGHSCILQGQQVHSLMIKLGYGSDLHLNNAIIHMYAKNGDMDSAEMIFRNLSEISVVTWNLMIAGYGNKFESDKAIRYMQRMQCCGFQPNEVTFINALVACVNSGNVEMASQVFAGMLFPTVCSWNVMLSGYFQSENHIEVIKHFQKMQFLGVRPDRTSLATILSSCAALEVLEYGRQVHAASLKVAGNADVYVTSGLITMYSNCGKIELAKLILHKIPKLDIVCWNSMMAGLVLNSLDIEASVLFNKIRQMETLPTESSYGTMLSCCSKFRSSVYGRQVHAQIAKDGYADNVCVESALIGFGHEAVCLFENMIGLGVKTDSITFVAVLTACSHGGLIDAGISILNSMQQEHGIEPLLDHYVCIIDCLGRAGCFSELEVLIDKIPYRDDPVLWEVILSSCRVHANVSLAKKAADELLHLDPQNSAPYLLLANIYCSLGRWDEARAVRNQMNDNQIAKDPGYSWIDIKHEIQTCLGYNPEVVQERIEA</sequence>
<dbReference type="SUPFAM" id="SSF48452">
    <property type="entry name" value="TPR-like"/>
    <property type="match status" value="1"/>
</dbReference>
<reference evidence="3" key="1">
    <citation type="submission" date="2013-07" db="EMBL/GenBank/DDBJ databases">
        <title>The genome of Eucalyptus grandis.</title>
        <authorList>
            <person name="Schmutz J."/>
            <person name="Hayes R."/>
            <person name="Myburg A."/>
            <person name="Tuskan G."/>
            <person name="Grattapaglia D."/>
            <person name="Rokhsar D.S."/>
        </authorList>
    </citation>
    <scope>NUCLEOTIDE SEQUENCE</scope>
    <source>
        <tissue evidence="3">Leaf extractions</tissue>
    </source>
</reference>
<feature type="repeat" description="PPR" evidence="2">
    <location>
        <begin position="292"/>
        <end position="326"/>
    </location>
</feature>
<dbReference type="STRING" id="71139.A0A059A3I8"/>
<gene>
    <name evidence="3" type="ORF">EUGRSUZ_K01973</name>
</gene>
<dbReference type="FunFam" id="1.25.40.10:FF:000158">
    <property type="entry name" value="pentatricopeptide repeat-containing protein At2g33680"/>
    <property type="match status" value="1"/>
</dbReference>
<dbReference type="Pfam" id="PF13812">
    <property type="entry name" value="PPR_3"/>
    <property type="match status" value="1"/>
</dbReference>
<dbReference type="InterPro" id="IPR046960">
    <property type="entry name" value="PPR_At4g14850-like_plant"/>
</dbReference>